<proteinExistence type="predicted"/>
<dbReference type="EnsemblPlants" id="KQL14434">
    <property type="protein sequence ID" value="KQL14434"/>
    <property type="gene ID" value="SETIT_023569mg"/>
</dbReference>
<evidence type="ECO:0000313" key="2">
    <source>
        <dbReference type="Proteomes" id="UP000004995"/>
    </source>
</evidence>
<accession>K3ZAJ8</accession>
<dbReference type="EMBL" id="AGNK02001568">
    <property type="status" value="NOT_ANNOTATED_CDS"/>
    <property type="molecule type" value="Genomic_DNA"/>
</dbReference>
<name>K3ZAJ8_SETIT</name>
<dbReference type="Proteomes" id="UP000004995">
    <property type="component" value="Unassembled WGS sequence"/>
</dbReference>
<reference evidence="1" key="2">
    <citation type="submission" date="2018-08" db="UniProtKB">
        <authorList>
            <consortium name="EnsemblPlants"/>
        </authorList>
    </citation>
    <scope>IDENTIFICATION</scope>
    <source>
        <strain evidence="1">Yugu1</strain>
    </source>
</reference>
<dbReference type="AlphaFoldDB" id="K3ZAJ8"/>
<reference evidence="2" key="1">
    <citation type="journal article" date="2012" name="Nat. Biotechnol.">
        <title>Reference genome sequence of the model plant Setaria.</title>
        <authorList>
            <person name="Bennetzen J.L."/>
            <person name="Schmutz J."/>
            <person name="Wang H."/>
            <person name="Percifield R."/>
            <person name="Hawkins J."/>
            <person name="Pontaroli A.C."/>
            <person name="Estep M."/>
            <person name="Feng L."/>
            <person name="Vaughn J.N."/>
            <person name="Grimwood J."/>
            <person name="Jenkins J."/>
            <person name="Barry K."/>
            <person name="Lindquist E."/>
            <person name="Hellsten U."/>
            <person name="Deshpande S."/>
            <person name="Wang X."/>
            <person name="Wu X."/>
            <person name="Mitros T."/>
            <person name="Triplett J."/>
            <person name="Yang X."/>
            <person name="Ye C.Y."/>
            <person name="Mauro-Herrera M."/>
            <person name="Wang L."/>
            <person name="Li P."/>
            <person name="Sharma M."/>
            <person name="Sharma R."/>
            <person name="Ronald P.C."/>
            <person name="Panaud O."/>
            <person name="Kellogg E.A."/>
            <person name="Brutnell T.P."/>
            <person name="Doust A.N."/>
            <person name="Tuskan G.A."/>
            <person name="Rokhsar D."/>
            <person name="Devos K.M."/>
        </authorList>
    </citation>
    <scope>NUCLEOTIDE SEQUENCE [LARGE SCALE GENOMIC DNA]</scope>
    <source>
        <strain evidence="2">cv. Yugu1</strain>
    </source>
</reference>
<dbReference type="Gramene" id="KQL14434">
    <property type="protein sequence ID" value="KQL14434"/>
    <property type="gene ID" value="SETIT_023569mg"/>
</dbReference>
<sequence length="145" mass="16257">MYVHKNTKYQPFHVADSRTCKEDSTFPSGLFGTEYFQRNFKGLVNMFFASRSYGKVSFPLLNKTQEFLHPLRAKVFLEARGVLARLRVRESQRASCRRPIVGVGNFGILLQPHASHAACLPWHLSPHCSPEHLAVVAGTIGLATS</sequence>
<organism evidence="1 2">
    <name type="scientific">Setaria italica</name>
    <name type="common">Foxtail millet</name>
    <name type="synonym">Panicum italicum</name>
    <dbReference type="NCBI Taxonomy" id="4555"/>
    <lineage>
        <taxon>Eukaryota</taxon>
        <taxon>Viridiplantae</taxon>
        <taxon>Streptophyta</taxon>
        <taxon>Embryophyta</taxon>
        <taxon>Tracheophyta</taxon>
        <taxon>Spermatophyta</taxon>
        <taxon>Magnoliopsida</taxon>
        <taxon>Liliopsida</taxon>
        <taxon>Poales</taxon>
        <taxon>Poaceae</taxon>
        <taxon>PACMAD clade</taxon>
        <taxon>Panicoideae</taxon>
        <taxon>Panicodae</taxon>
        <taxon>Paniceae</taxon>
        <taxon>Cenchrinae</taxon>
        <taxon>Setaria</taxon>
    </lineage>
</organism>
<dbReference type="InParanoid" id="K3ZAJ8"/>
<dbReference type="HOGENOM" id="CLU_1790249_0_0_1"/>
<keyword evidence="2" id="KW-1185">Reference proteome</keyword>
<evidence type="ECO:0000313" key="1">
    <source>
        <dbReference type="EnsemblPlants" id="KQL14434"/>
    </source>
</evidence>
<protein>
    <submittedName>
        <fullName evidence="1">Uncharacterized protein</fullName>
    </submittedName>
</protein>